<dbReference type="GO" id="GO:0016747">
    <property type="term" value="F:acyltransferase activity, transferring groups other than amino-acyl groups"/>
    <property type="evidence" value="ECO:0007669"/>
    <property type="project" value="InterPro"/>
</dbReference>
<reference evidence="3" key="1">
    <citation type="submission" date="2016-10" db="EMBL/GenBank/DDBJ databases">
        <authorList>
            <person name="Varghese N."/>
            <person name="Submissions S."/>
        </authorList>
    </citation>
    <scope>NUCLEOTIDE SEQUENCE [LARGE SCALE GENOMIC DNA]</scope>
    <source>
        <strain evidence="3">CGMCC 1.3704</strain>
    </source>
</reference>
<organism evidence="2 3">
    <name type="scientific">Halobacillus dabanensis</name>
    <dbReference type="NCBI Taxonomy" id="240302"/>
    <lineage>
        <taxon>Bacteria</taxon>
        <taxon>Bacillati</taxon>
        <taxon>Bacillota</taxon>
        <taxon>Bacilli</taxon>
        <taxon>Bacillales</taxon>
        <taxon>Bacillaceae</taxon>
        <taxon>Halobacillus</taxon>
    </lineage>
</organism>
<gene>
    <name evidence="2" type="ORF">SAMN04487936_106237</name>
</gene>
<dbReference type="Gene3D" id="3.40.630.30">
    <property type="match status" value="1"/>
</dbReference>
<dbReference type="OrthoDB" id="423921at2"/>
<dbReference type="InterPro" id="IPR016181">
    <property type="entry name" value="Acyl_CoA_acyltransferase"/>
</dbReference>
<name>A0A1I3WAL6_HALDA</name>
<protein>
    <recommendedName>
        <fullName evidence="1">N-acetyltransferase domain-containing protein</fullName>
    </recommendedName>
</protein>
<evidence type="ECO:0000313" key="2">
    <source>
        <dbReference type="EMBL" id="SFK03501.1"/>
    </source>
</evidence>
<dbReference type="EMBL" id="FOSB01000006">
    <property type="protein sequence ID" value="SFK03501.1"/>
    <property type="molecule type" value="Genomic_DNA"/>
</dbReference>
<dbReference type="AlphaFoldDB" id="A0A1I3WAL6"/>
<dbReference type="SUPFAM" id="SSF55729">
    <property type="entry name" value="Acyl-CoA N-acyltransferases (Nat)"/>
    <property type="match status" value="1"/>
</dbReference>
<feature type="domain" description="N-acetyltransferase" evidence="1">
    <location>
        <begin position="3"/>
        <end position="156"/>
    </location>
</feature>
<dbReference type="RefSeq" id="WP_075036840.1">
    <property type="nucleotide sequence ID" value="NZ_FOSB01000006.1"/>
</dbReference>
<dbReference type="Pfam" id="PF00583">
    <property type="entry name" value="Acetyltransf_1"/>
    <property type="match status" value="1"/>
</dbReference>
<sequence length="164" mass="18175">MKLSVEEMTNERAKDSLQWKYEPPYDFYNVDCKEETLGERLDGSFQTVMDGDILIGFFCTGHSALVPAGEDAGVYRDHAIDLGLGMNPEWTGKGNGYAFGSLIIDHTLADSSLPLRLSVATFNKRAIRLYEKLGFIEKGSFRNGAVGFITMVRKPSMSSFSLQG</sequence>
<evidence type="ECO:0000259" key="1">
    <source>
        <dbReference type="PROSITE" id="PS51186"/>
    </source>
</evidence>
<dbReference type="PROSITE" id="PS51186">
    <property type="entry name" value="GNAT"/>
    <property type="match status" value="1"/>
</dbReference>
<accession>A0A1I3WAL6</accession>
<dbReference type="InterPro" id="IPR000182">
    <property type="entry name" value="GNAT_dom"/>
</dbReference>
<evidence type="ECO:0000313" key="3">
    <source>
        <dbReference type="Proteomes" id="UP000183557"/>
    </source>
</evidence>
<proteinExistence type="predicted"/>
<keyword evidence="3" id="KW-1185">Reference proteome</keyword>
<dbReference type="Proteomes" id="UP000183557">
    <property type="component" value="Unassembled WGS sequence"/>
</dbReference>